<feature type="coiled-coil region" evidence="1">
    <location>
        <begin position="25"/>
        <end position="52"/>
    </location>
</feature>
<evidence type="ECO:0000313" key="3">
    <source>
        <dbReference type="Proteomes" id="UP000433181"/>
    </source>
</evidence>
<dbReference type="InterPro" id="IPR021297">
    <property type="entry name" value="YlqD"/>
</dbReference>
<sequence>MDKVLVKFPLTIKAKLTEKLKNSMLEEMNNGIQQAQLEISQINIQAERALNQKDDEGNLPNEEAQAMIHRHFGMERQKREEYIAQTTARRDELEKLALGAEIVQGQSERFVELKVGDNIRDQFNVEVVVEDDKIIAIRS</sequence>
<comment type="caution">
    <text evidence="2">The sequence shown here is derived from an EMBL/GenBank/DDBJ whole genome shotgun (WGS) entry which is preliminary data.</text>
</comment>
<accession>A0A6I2UEB5</accession>
<dbReference type="EMBL" id="VUNR01000001">
    <property type="protein sequence ID" value="MSU07511.1"/>
    <property type="molecule type" value="Genomic_DNA"/>
</dbReference>
<protein>
    <submittedName>
        <fullName evidence="2">16S rRNA processing protein RimM</fullName>
    </submittedName>
</protein>
<proteinExistence type="predicted"/>
<dbReference type="GeneID" id="96777421"/>
<evidence type="ECO:0000313" key="2">
    <source>
        <dbReference type="EMBL" id="MSU07511.1"/>
    </source>
</evidence>
<gene>
    <name evidence="2" type="ORF">FYJ84_00665</name>
</gene>
<keyword evidence="3" id="KW-1185">Reference proteome</keyword>
<keyword evidence="1" id="KW-0175">Coiled coil</keyword>
<evidence type="ECO:0000256" key="1">
    <source>
        <dbReference type="SAM" id="Coils"/>
    </source>
</evidence>
<dbReference type="Gene3D" id="6.10.140.1110">
    <property type="match status" value="1"/>
</dbReference>
<dbReference type="Proteomes" id="UP000433181">
    <property type="component" value="Unassembled WGS sequence"/>
</dbReference>
<dbReference type="RefSeq" id="WP_154405100.1">
    <property type="nucleotide sequence ID" value="NZ_JAQXJM010000193.1"/>
</dbReference>
<organism evidence="2 3">
    <name type="scientific">Anaerovibrio slackiae</name>
    <dbReference type="NCBI Taxonomy" id="2652309"/>
    <lineage>
        <taxon>Bacteria</taxon>
        <taxon>Bacillati</taxon>
        <taxon>Bacillota</taxon>
        <taxon>Negativicutes</taxon>
        <taxon>Selenomonadales</taxon>
        <taxon>Selenomonadaceae</taxon>
        <taxon>Anaerovibrio</taxon>
    </lineage>
</organism>
<name>A0A6I2UEB5_9FIRM</name>
<dbReference type="Pfam" id="PF11068">
    <property type="entry name" value="YlqD"/>
    <property type="match status" value="1"/>
</dbReference>
<reference evidence="2 3" key="1">
    <citation type="submission" date="2019-08" db="EMBL/GenBank/DDBJ databases">
        <title>In-depth cultivation of the pig gut microbiome towards novel bacterial diversity and tailored functional studies.</title>
        <authorList>
            <person name="Wylensek D."/>
            <person name="Hitch T.C.A."/>
            <person name="Clavel T."/>
        </authorList>
    </citation>
    <scope>NUCLEOTIDE SEQUENCE [LARGE SCALE GENOMIC DNA]</scope>
    <source>
        <strain evidence="2 3">WCA-693-APC-5D-A</strain>
    </source>
</reference>
<dbReference type="AlphaFoldDB" id="A0A6I2UEB5"/>